<dbReference type="SMART" id="SM00116">
    <property type="entry name" value="CBS"/>
    <property type="match status" value="2"/>
</dbReference>
<dbReference type="PANTHER" id="PTHR43080">
    <property type="entry name" value="CBS DOMAIN-CONTAINING PROTEIN CBSX3, MITOCHONDRIAL"/>
    <property type="match status" value="1"/>
</dbReference>
<protein>
    <submittedName>
        <fullName evidence="4">CBS domain-containing protein</fullName>
    </submittedName>
</protein>
<organism evidence="4 5">
    <name type="scientific">Planomonospora venezuelensis</name>
    <dbReference type="NCBI Taxonomy" id="1999"/>
    <lineage>
        <taxon>Bacteria</taxon>
        <taxon>Bacillati</taxon>
        <taxon>Actinomycetota</taxon>
        <taxon>Actinomycetes</taxon>
        <taxon>Streptosporangiales</taxon>
        <taxon>Streptosporangiaceae</taxon>
        <taxon>Planomonospora</taxon>
    </lineage>
</organism>
<dbReference type="InterPro" id="IPR007055">
    <property type="entry name" value="BON_dom"/>
</dbReference>
<evidence type="ECO:0000313" key="5">
    <source>
        <dbReference type="Proteomes" id="UP000562352"/>
    </source>
</evidence>
<dbReference type="PANTHER" id="PTHR43080:SF29">
    <property type="entry name" value="OS02G0818000 PROTEIN"/>
    <property type="match status" value="1"/>
</dbReference>
<feature type="domain" description="CBS" evidence="3">
    <location>
        <begin position="9"/>
        <end position="69"/>
    </location>
</feature>
<dbReference type="PIRSF" id="PIRSF036990">
    <property type="entry name" value="UCP036990_CBS_BON"/>
    <property type="match status" value="1"/>
</dbReference>
<dbReference type="AlphaFoldDB" id="A0A841DHG4"/>
<dbReference type="EMBL" id="JACHJJ010000040">
    <property type="protein sequence ID" value="MBB5967824.1"/>
    <property type="molecule type" value="Genomic_DNA"/>
</dbReference>
<gene>
    <name evidence="4" type="ORF">FHS22_007138</name>
</gene>
<keyword evidence="5" id="KW-1185">Reference proteome</keyword>
<dbReference type="Gene3D" id="3.30.1340.30">
    <property type="match status" value="1"/>
</dbReference>
<name>A0A841DHG4_PLAVE</name>
<dbReference type="InterPro" id="IPR046342">
    <property type="entry name" value="CBS_dom_sf"/>
</dbReference>
<dbReference type="Pfam" id="PF00571">
    <property type="entry name" value="CBS"/>
    <property type="match status" value="2"/>
</dbReference>
<feature type="domain" description="CBS" evidence="3">
    <location>
        <begin position="91"/>
        <end position="149"/>
    </location>
</feature>
<dbReference type="Proteomes" id="UP000562352">
    <property type="component" value="Unassembled WGS sequence"/>
</dbReference>
<evidence type="ECO:0000259" key="3">
    <source>
        <dbReference type="PROSITE" id="PS51371"/>
    </source>
</evidence>
<dbReference type="Pfam" id="PF04972">
    <property type="entry name" value="BON"/>
    <property type="match status" value="1"/>
</dbReference>
<dbReference type="Gene3D" id="3.10.580.10">
    <property type="entry name" value="CBS-domain"/>
    <property type="match status" value="1"/>
</dbReference>
<evidence type="ECO:0000256" key="2">
    <source>
        <dbReference type="PROSITE-ProRule" id="PRU00703"/>
    </source>
</evidence>
<accession>A0A841DHG4</accession>
<reference evidence="4 5" key="1">
    <citation type="submission" date="2020-08" db="EMBL/GenBank/DDBJ databases">
        <title>Genomic Encyclopedia of Type Strains, Phase III (KMG-III): the genomes of soil and plant-associated and newly described type strains.</title>
        <authorList>
            <person name="Whitman W."/>
        </authorList>
    </citation>
    <scope>NUCLEOTIDE SEQUENCE [LARGE SCALE GENOMIC DNA]</scope>
    <source>
        <strain evidence="4 5">CECT 3303</strain>
    </source>
</reference>
<dbReference type="SUPFAM" id="SSF54631">
    <property type="entry name" value="CBS-domain pair"/>
    <property type="match status" value="1"/>
</dbReference>
<comment type="caution">
    <text evidence="4">The sequence shown here is derived from an EMBL/GenBank/DDBJ whole genome shotgun (WGS) entry which is preliminary data.</text>
</comment>
<dbReference type="PROSITE" id="PS51371">
    <property type="entry name" value="CBS"/>
    <property type="match status" value="2"/>
</dbReference>
<dbReference type="RefSeq" id="WP_184948530.1">
    <property type="nucleotide sequence ID" value="NZ_BAAAWZ010000001.1"/>
</dbReference>
<sequence length="223" mass="24069">MMMQVKDVMGRVAIAVRQDASFAELVATMQRFKVGAVTVIDADRRPVGVVSEDDLLLKEIVDHPHGTALLPGRIRRRDRRKAAGTLASRLMTSPAITVTAGTPVREAARLMHAHRIKQLPVIDTVTGRIAGTVHQGDLLKIFLRPAADIRREVTAVLTRLGIPAEQITAGVRDGVVTLGGRVARCSQIASLVAAVRAVEGVVEVEDDLTFQVDDLLTVPMPLL</sequence>
<evidence type="ECO:0000256" key="1">
    <source>
        <dbReference type="ARBA" id="ARBA00023122"/>
    </source>
</evidence>
<evidence type="ECO:0000313" key="4">
    <source>
        <dbReference type="EMBL" id="MBB5967824.1"/>
    </source>
</evidence>
<dbReference type="InterPro" id="IPR017080">
    <property type="entry name" value="UCP036990_CBS_BON"/>
</dbReference>
<dbReference type="InterPro" id="IPR000644">
    <property type="entry name" value="CBS_dom"/>
</dbReference>
<dbReference type="InterPro" id="IPR051257">
    <property type="entry name" value="Diverse_CBS-Domain"/>
</dbReference>
<keyword evidence="1 2" id="KW-0129">CBS domain</keyword>
<proteinExistence type="predicted"/>